<dbReference type="InParanoid" id="A0A061FCD6"/>
<dbReference type="HOGENOM" id="CLU_039572_1_0_1"/>
<dbReference type="OMA" id="IKQQTKC"/>
<dbReference type="Gramene" id="EOY12144">
    <property type="protein sequence ID" value="EOY12144"/>
    <property type="gene ID" value="TCM_030734"/>
</dbReference>
<evidence type="ECO:0000313" key="2">
    <source>
        <dbReference type="Proteomes" id="UP000026915"/>
    </source>
</evidence>
<dbReference type="SMR" id="A0A061FCD6"/>
<evidence type="ECO:0000313" key="1">
    <source>
        <dbReference type="EMBL" id="EOY12144.1"/>
    </source>
</evidence>
<name>A0A061FCD6_THECC</name>
<dbReference type="Proteomes" id="UP000026915">
    <property type="component" value="Chromosome 7"/>
</dbReference>
<dbReference type="EMBL" id="CM001885">
    <property type="protein sequence ID" value="EOY12144.1"/>
    <property type="molecule type" value="Genomic_DNA"/>
</dbReference>
<dbReference type="PANTHER" id="PTHR31681">
    <property type="entry name" value="C2H2-LIKE ZINC FINGER PROTEIN"/>
    <property type="match status" value="1"/>
</dbReference>
<dbReference type="PANTHER" id="PTHR31681:SF34">
    <property type="entry name" value="DUF295 DOMAIN-CONTAINING PROTEIN"/>
    <property type="match status" value="1"/>
</dbReference>
<keyword evidence="2" id="KW-1185">Reference proteome</keyword>
<protein>
    <submittedName>
        <fullName evidence="1">Nucleic acid binding protein, putative</fullName>
    </submittedName>
</protein>
<dbReference type="SUPFAM" id="SSF56399">
    <property type="entry name" value="ADP-ribosylation"/>
    <property type="match status" value="1"/>
</dbReference>
<accession>A0A061FCD6</accession>
<organism evidence="1 2">
    <name type="scientific">Theobroma cacao</name>
    <name type="common">Cacao</name>
    <name type="synonym">Cocoa</name>
    <dbReference type="NCBI Taxonomy" id="3641"/>
    <lineage>
        <taxon>Eukaryota</taxon>
        <taxon>Viridiplantae</taxon>
        <taxon>Streptophyta</taxon>
        <taxon>Embryophyta</taxon>
        <taxon>Tracheophyta</taxon>
        <taxon>Spermatophyta</taxon>
        <taxon>Magnoliopsida</taxon>
        <taxon>eudicotyledons</taxon>
        <taxon>Gunneridae</taxon>
        <taxon>Pentapetalae</taxon>
        <taxon>rosids</taxon>
        <taxon>malvids</taxon>
        <taxon>Malvales</taxon>
        <taxon>Malvaceae</taxon>
        <taxon>Byttnerioideae</taxon>
        <taxon>Theobroma</taxon>
    </lineage>
</organism>
<dbReference type="AlphaFoldDB" id="A0A061FCD6"/>
<reference evidence="1 2" key="1">
    <citation type="journal article" date="2013" name="Genome Biol.">
        <title>The genome sequence of the most widely cultivated cacao type and its use to identify candidate genes regulating pod color.</title>
        <authorList>
            <person name="Motamayor J.C."/>
            <person name="Mockaitis K."/>
            <person name="Schmutz J."/>
            <person name="Haiminen N."/>
            <person name="Iii D.L."/>
            <person name="Cornejo O."/>
            <person name="Findley S.D."/>
            <person name="Zheng P."/>
            <person name="Utro F."/>
            <person name="Royaert S."/>
            <person name="Saski C."/>
            <person name="Jenkins J."/>
            <person name="Podicheti R."/>
            <person name="Zhao M."/>
            <person name="Scheffler B.E."/>
            <person name="Stack J.C."/>
            <person name="Feltus F.A."/>
            <person name="Mustiga G.M."/>
            <person name="Amores F."/>
            <person name="Phillips W."/>
            <person name="Marelli J.P."/>
            <person name="May G.D."/>
            <person name="Shapiro H."/>
            <person name="Ma J."/>
            <person name="Bustamante C.D."/>
            <person name="Schnell R.J."/>
            <person name="Main D."/>
            <person name="Gilbert D."/>
            <person name="Parida L."/>
            <person name="Kuhn D.N."/>
        </authorList>
    </citation>
    <scope>NUCLEOTIDE SEQUENCE [LARGE SCALE GENOMIC DNA]</scope>
    <source>
        <strain evidence="2">cv. Matina 1-6</strain>
    </source>
</reference>
<dbReference type="Gramene" id="Tc07v2_t001990.1">
    <property type="protein sequence ID" value="Tc07v2_p001990.1"/>
    <property type="gene ID" value="Tc07v2_g001990"/>
</dbReference>
<gene>
    <name evidence="1" type="ORF">TCM_030734</name>
</gene>
<dbReference type="KEGG" id="tcc:18593370"/>
<dbReference type="Gene3D" id="3.90.228.10">
    <property type="match status" value="1"/>
</dbReference>
<sequence length="267" mass="30813">MQAAWVSLKENVNCVCKLTDVVSRAENYCRRKACDSRHESLEKELVHQLRNPFCEALFRPNYPKTQFHELNIGDPSRNIIELIFKRASVDPSKPPWKIKRVLRVKNSMDALESFEEYREKVMRKAYEQHKRHPRSVVDGNELLLFYGTTMACCSRKLKQVSELCKDPSCRACRIIHSRFDMEFTRNNGIRLSTSSEEVSDGMVSFKLKNLKRAVIVCRVIAGRISNTIDGVYEECDSIGREGPQSNLEYLIVQNPCAVLPCFLIVFN</sequence>
<dbReference type="eggNOG" id="ENOG502RZR1">
    <property type="taxonomic scope" value="Eukaryota"/>
</dbReference>
<dbReference type="OrthoDB" id="9514740at2759"/>
<proteinExistence type="predicted"/>